<keyword evidence="2" id="KW-1185">Reference proteome</keyword>
<reference evidence="1 2" key="1">
    <citation type="journal article" date="2021" name="Hortic Res">
        <title>High-quality reference genome and annotation aids understanding of berry development for evergreen blueberry (Vaccinium darrowii).</title>
        <authorList>
            <person name="Yu J."/>
            <person name="Hulse-Kemp A.M."/>
            <person name="Babiker E."/>
            <person name="Staton M."/>
        </authorList>
    </citation>
    <scope>NUCLEOTIDE SEQUENCE [LARGE SCALE GENOMIC DNA]</scope>
    <source>
        <strain evidence="2">cv. NJ 8807/NJ 8810</strain>
        <tissue evidence="1">Young leaf</tissue>
    </source>
</reference>
<name>A0ACB7XVP4_9ERIC</name>
<gene>
    <name evidence="1" type="ORF">Vadar_030610</name>
</gene>
<dbReference type="Proteomes" id="UP000828048">
    <property type="component" value="Chromosome 1"/>
</dbReference>
<evidence type="ECO:0000313" key="1">
    <source>
        <dbReference type="EMBL" id="KAH7844683.1"/>
    </source>
</evidence>
<proteinExistence type="predicted"/>
<dbReference type="EMBL" id="CM037151">
    <property type="protein sequence ID" value="KAH7844683.1"/>
    <property type="molecule type" value="Genomic_DNA"/>
</dbReference>
<sequence>MVPPKSSTGSLVSSPVIASPSATSLPVKLWTFLPQILLKMPQTLPTILECEILNIGSDAPSWRRLSRCQCPRIDFRKRTGVSINGVIYFWHRSGRQLLMFNCEDESFQEIDLPPLASSMLWDCSLLEFRGHCAMVSGLAGDQTLQLWVLELEDQGQSLSYGWIHQVIDIPFGFRNSVFGFIGNLPTGEMLLASSQISNSAMTIYSYEHTEGKFETFEVGIFLSSKEASIQNVKGLDMVNPKNVHKFYTELDSYLAFAGIGSAYWRPVQQEQL</sequence>
<organism evidence="1 2">
    <name type="scientific">Vaccinium darrowii</name>
    <dbReference type="NCBI Taxonomy" id="229202"/>
    <lineage>
        <taxon>Eukaryota</taxon>
        <taxon>Viridiplantae</taxon>
        <taxon>Streptophyta</taxon>
        <taxon>Embryophyta</taxon>
        <taxon>Tracheophyta</taxon>
        <taxon>Spermatophyta</taxon>
        <taxon>Magnoliopsida</taxon>
        <taxon>eudicotyledons</taxon>
        <taxon>Gunneridae</taxon>
        <taxon>Pentapetalae</taxon>
        <taxon>asterids</taxon>
        <taxon>Ericales</taxon>
        <taxon>Ericaceae</taxon>
        <taxon>Vaccinioideae</taxon>
        <taxon>Vaccinieae</taxon>
        <taxon>Vaccinium</taxon>
    </lineage>
</organism>
<evidence type="ECO:0000313" key="2">
    <source>
        <dbReference type="Proteomes" id="UP000828048"/>
    </source>
</evidence>
<protein>
    <submittedName>
        <fullName evidence="1">Uncharacterized protein</fullName>
    </submittedName>
</protein>
<comment type="caution">
    <text evidence="1">The sequence shown here is derived from an EMBL/GenBank/DDBJ whole genome shotgun (WGS) entry which is preliminary data.</text>
</comment>
<accession>A0ACB7XVP4</accession>